<evidence type="ECO:0000313" key="1">
    <source>
        <dbReference type="EMBL" id="RWX44276.1"/>
    </source>
</evidence>
<proteinExistence type="predicted"/>
<keyword evidence="2" id="KW-1185">Reference proteome</keyword>
<name>A0A444ITX4_9BACT</name>
<evidence type="ECO:0000313" key="2">
    <source>
        <dbReference type="Proteomes" id="UP000287853"/>
    </source>
</evidence>
<comment type="caution">
    <text evidence="1">The sequence shown here is derived from an EMBL/GenBank/DDBJ whole genome shotgun (WGS) entry which is preliminary data.</text>
</comment>
<sequence length="105" mass="12224">MLNKKSKRKCVRFGKKYSLRYHRPKLKGAVMRVTGRGRRFEFYKKAKRLIISRKLVIRIETSSSMDIAPLIPTNFQHLIADKANTPYNHPANCVKKYILCTSAPE</sequence>
<reference evidence="1 2" key="1">
    <citation type="submission" date="2017-01" db="EMBL/GenBank/DDBJ databases">
        <title>The cable genome- insights into the physiology and evolution of filamentous bacteria capable of sulfide oxidation via long distance electron transfer.</title>
        <authorList>
            <person name="Schreiber L."/>
            <person name="Bjerg J.T."/>
            <person name="Boggild A."/>
            <person name="Van De Vossenberg J."/>
            <person name="Meysman F."/>
            <person name="Nielsen L.P."/>
            <person name="Schramm A."/>
            <person name="Kjeldsen K.U."/>
        </authorList>
    </citation>
    <scope>NUCLEOTIDE SEQUENCE [LARGE SCALE GENOMIC DNA]</scope>
    <source>
        <strain evidence="1">MCF</strain>
    </source>
</reference>
<organism evidence="1 2">
    <name type="scientific">Candidatus Electrothrix aarhusensis</name>
    <dbReference type="NCBI Taxonomy" id="1859131"/>
    <lineage>
        <taxon>Bacteria</taxon>
        <taxon>Pseudomonadati</taxon>
        <taxon>Thermodesulfobacteriota</taxon>
        <taxon>Desulfobulbia</taxon>
        <taxon>Desulfobulbales</taxon>
        <taxon>Desulfobulbaceae</taxon>
        <taxon>Candidatus Electrothrix</taxon>
    </lineage>
</organism>
<protein>
    <submittedName>
        <fullName evidence="1">Uncharacterized protein</fullName>
    </submittedName>
</protein>
<gene>
    <name evidence="1" type="ORF">H206_01886</name>
</gene>
<dbReference type="AlphaFoldDB" id="A0A444ITX4"/>
<dbReference type="Proteomes" id="UP000287853">
    <property type="component" value="Unassembled WGS sequence"/>
</dbReference>
<dbReference type="EMBL" id="MTKO01000098">
    <property type="protein sequence ID" value="RWX44276.1"/>
    <property type="molecule type" value="Genomic_DNA"/>
</dbReference>
<accession>A0A444ITX4</accession>